<evidence type="ECO:0000313" key="4">
    <source>
        <dbReference type="Proteomes" id="UP000010091"/>
    </source>
</evidence>
<reference evidence="3 4" key="1">
    <citation type="journal article" date="2014" name="PLoS Genet.">
        <title>Analysis of the genome and transcriptome of Cryptococcus neoformans var. grubii reveals complex RNA expression and microevolution leading to virulence attenuation.</title>
        <authorList>
            <person name="Janbon G."/>
            <person name="Ormerod K.L."/>
            <person name="Paulet D."/>
            <person name="Byrnes E.J.III."/>
            <person name="Yadav V."/>
            <person name="Chatterjee G."/>
            <person name="Mullapudi N."/>
            <person name="Hon C.C."/>
            <person name="Billmyre R.B."/>
            <person name="Brunel F."/>
            <person name="Bahn Y.S."/>
            <person name="Chen W."/>
            <person name="Chen Y."/>
            <person name="Chow E.W."/>
            <person name="Coppee J.Y."/>
            <person name="Floyd-Averette A."/>
            <person name="Gaillardin C."/>
            <person name="Gerik K.J."/>
            <person name="Goldberg J."/>
            <person name="Gonzalez-Hilarion S."/>
            <person name="Gujja S."/>
            <person name="Hamlin J.L."/>
            <person name="Hsueh Y.P."/>
            <person name="Ianiri G."/>
            <person name="Jones S."/>
            <person name="Kodira C.D."/>
            <person name="Kozubowski L."/>
            <person name="Lam W."/>
            <person name="Marra M."/>
            <person name="Mesner L.D."/>
            <person name="Mieczkowski P.A."/>
            <person name="Moyrand F."/>
            <person name="Nielsen K."/>
            <person name="Proux C."/>
            <person name="Rossignol T."/>
            <person name="Schein J.E."/>
            <person name="Sun S."/>
            <person name="Wollschlaeger C."/>
            <person name="Wood I.A."/>
            <person name="Zeng Q."/>
            <person name="Neuveglise C."/>
            <person name="Newlon C.S."/>
            <person name="Perfect J.R."/>
            <person name="Lodge J.K."/>
            <person name="Idnurm A."/>
            <person name="Stajich J.E."/>
            <person name="Kronstad J.W."/>
            <person name="Sanyal K."/>
            <person name="Heitman J."/>
            <person name="Fraser J.A."/>
            <person name="Cuomo C.A."/>
            <person name="Dietrich F.S."/>
        </authorList>
    </citation>
    <scope>NUCLEOTIDE SEQUENCE [LARGE SCALE GENOMIC DNA]</scope>
    <source>
        <strain evidence="4">H99 / ATCC 208821 / CBS 10515 / FGSC 9487</strain>
    </source>
</reference>
<gene>
    <name evidence="3" type="ORF">CNAG_06843</name>
</gene>
<dbReference type="Pfam" id="PF03184">
    <property type="entry name" value="DDE_1"/>
    <property type="match status" value="1"/>
</dbReference>
<feature type="coiled-coil region" evidence="1">
    <location>
        <begin position="201"/>
        <end position="228"/>
    </location>
</feature>
<organism evidence="3 4">
    <name type="scientific">Cryptococcus neoformans (strain H99 / ATCC 208821 / CBS 10515 / FGSC 9487)</name>
    <name type="common">Cryptococcus neoformans var. grubii serotype A</name>
    <dbReference type="NCBI Taxonomy" id="235443"/>
    <lineage>
        <taxon>Eukaryota</taxon>
        <taxon>Fungi</taxon>
        <taxon>Dikarya</taxon>
        <taxon>Basidiomycota</taxon>
        <taxon>Agaricomycotina</taxon>
        <taxon>Tremellomycetes</taxon>
        <taxon>Tremellales</taxon>
        <taxon>Cryptococcaceae</taxon>
        <taxon>Cryptococcus</taxon>
        <taxon>Cryptococcus neoformans species complex</taxon>
    </lineage>
</organism>
<sequence length="273" mass="30628">MSRRYAEVIPETSTSLCRRTKVPPPPTTAADRLNSLWVLDISLRPSVSFQPSLCLPVSLELSIHALVSMLTTSSGPVQYMSQQYEKDERLLILDGAEPHTKVDFLEACWARNIVVILLPAKMSGWFQPLDVDFFNALKAAYHRQNAPKVTGGVFKPIILSTGGLANKQRKYATSITPRNLRILRANNRAVRQGKVDPFAAMLKLEKANEQLMARSALLEEELARVKAAHALDKATRGSKKKQRYTEGQLFDLLYQEEHAEELAVRKAEEEEAT</sequence>
<keyword evidence="1" id="KW-0175">Coiled coil</keyword>
<dbReference type="VEuPathDB" id="FungiDB:CNAG_06843"/>
<dbReference type="RefSeq" id="XP_012049591.1">
    <property type="nucleotide sequence ID" value="XM_012194201.1"/>
</dbReference>
<accession>J9VPU2</accession>
<dbReference type="Proteomes" id="UP000010091">
    <property type="component" value="Chromosome 5"/>
</dbReference>
<evidence type="ECO:0000256" key="1">
    <source>
        <dbReference type="SAM" id="Coils"/>
    </source>
</evidence>
<name>J9VPU2_CRYN9</name>
<dbReference type="InterPro" id="IPR004875">
    <property type="entry name" value="DDE_SF_endonuclease_dom"/>
</dbReference>
<keyword evidence="4" id="KW-1185">Reference proteome</keyword>
<dbReference type="EMBL" id="CP003824">
    <property type="protein sequence ID" value="AFR94634.1"/>
    <property type="molecule type" value="Genomic_DNA"/>
</dbReference>
<feature type="domain" description="DDE-1" evidence="2">
    <location>
        <begin position="83"/>
        <end position="144"/>
    </location>
</feature>
<protein>
    <recommendedName>
        <fullName evidence="2">DDE-1 domain-containing protein</fullName>
    </recommendedName>
</protein>
<dbReference type="GO" id="GO:0003676">
    <property type="term" value="F:nucleic acid binding"/>
    <property type="evidence" value="ECO:0007669"/>
    <property type="project" value="InterPro"/>
</dbReference>
<dbReference type="KEGG" id="cng:CNAG_06843"/>
<dbReference type="OrthoDB" id="10495819at2759"/>
<dbReference type="AlphaFoldDB" id="J9VPU2"/>
<proteinExistence type="predicted"/>
<dbReference type="GeneID" id="23890008"/>
<evidence type="ECO:0000313" key="3">
    <source>
        <dbReference type="EMBL" id="AFR94634.1"/>
    </source>
</evidence>
<evidence type="ECO:0000259" key="2">
    <source>
        <dbReference type="Pfam" id="PF03184"/>
    </source>
</evidence>
<dbReference type="HOGENOM" id="CLU_1019487_0_0_1"/>